<gene>
    <name evidence="2" type="ORF">ADUPG1_009864</name>
</gene>
<reference evidence="2" key="1">
    <citation type="submission" date="2022-03" db="EMBL/GenBank/DDBJ databases">
        <title>Draft genome sequence of Aduncisulcus paluster, a free-living microaerophilic Fornicata.</title>
        <authorList>
            <person name="Yuyama I."/>
            <person name="Kume K."/>
            <person name="Tamura T."/>
            <person name="Inagaki Y."/>
            <person name="Hashimoto T."/>
        </authorList>
    </citation>
    <scope>NUCLEOTIDE SEQUENCE</scope>
    <source>
        <strain evidence="2">NY0171</strain>
    </source>
</reference>
<sequence length="272" mass="30767">MGKKRRARETAERNLGGSGMSMIDSALTGAQTPISKRPLELDLDQDTPVRDEVGKSEREEDQSVKKMMEETLGKIMMKLGRMEEENERRFAELEMRLESAGNKLEQSPDVDKRRARETAERNLGGSGMSMIDSALTGAQTPISKRPLELDLDQDTPVRDEVGKSEREEDQSVKKMMEETLGKIMMKLGRMEEENERRFAELEMRLESAGNKLEQSPDVDVEEEEEEKSNDEESKGEKEVSKLSLGHLKSKIMRFRSFDSTVTGRKSSSSGNI</sequence>
<dbReference type="Proteomes" id="UP001057375">
    <property type="component" value="Unassembled WGS sequence"/>
</dbReference>
<comment type="caution">
    <text evidence="2">The sequence shown here is derived from an EMBL/GenBank/DDBJ whole genome shotgun (WGS) entry which is preliminary data.</text>
</comment>
<feature type="compositionally biased region" description="Basic and acidic residues" evidence="1">
    <location>
        <begin position="155"/>
        <end position="174"/>
    </location>
</feature>
<feature type="compositionally biased region" description="Acidic residues" evidence="1">
    <location>
        <begin position="216"/>
        <end position="229"/>
    </location>
</feature>
<accession>A0ABQ5KX27</accession>
<feature type="region of interest" description="Disordered" evidence="1">
    <location>
        <begin position="202"/>
        <end position="245"/>
    </location>
</feature>
<organism evidence="2 3">
    <name type="scientific">Aduncisulcus paluster</name>
    <dbReference type="NCBI Taxonomy" id="2918883"/>
    <lineage>
        <taxon>Eukaryota</taxon>
        <taxon>Metamonada</taxon>
        <taxon>Carpediemonas-like organisms</taxon>
        <taxon>Aduncisulcus</taxon>
    </lineage>
</organism>
<keyword evidence="3" id="KW-1185">Reference proteome</keyword>
<feature type="region of interest" description="Disordered" evidence="1">
    <location>
        <begin position="1"/>
        <end position="64"/>
    </location>
</feature>
<protein>
    <submittedName>
        <fullName evidence="2">Uncharacterized protein</fullName>
    </submittedName>
</protein>
<feature type="compositionally biased region" description="Basic and acidic residues" evidence="1">
    <location>
        <begin position="109"/>
        <end position="120"/>
    </location>
</feature>
<feature type="region of interest" description="Disordered" evidence="1">
    <location>
        <begin position="99"/>
        <end position="174"/>
    </location>
</feature>
<feature type="compositionally biased region" description="Basic and acidic residues" evidence="1">
    <location>
        <begin position="230"/>
        <end position="240"/>
    </location>
</feature>
<evidence type="ECO:0000256" key="1">
    <source>
        <dbReference type="SAM" id="MobiDB-lite"/>
    </source>
</evidence>
<evidence type="ECO:0000313" key="3">
    <source>
        <dbReference type="Proteomes" id="UP001057375"/>
    </source>
</evidence>
<proteinExistence type="predicted"/>
<name>A0ABQ5KX27_9EUKA</name>
<evidence type="ECO:0000313" key="2">
    <source>
        <dbReference type="EMBL" id="GKT36997.1"/>
    </source>
</evidence>
<dbReference type="EMBL" id="BQXS01011358">
    <property type="protein sequence ID" value="GKT36997.1"/>
    <property type="molecule type" value="Genomic_DNA"/>
</dbReference>
<feature type="compositionally biased region" description="Basic and acidic residues" evidence="1">
    <location>
        <begin position="47"/>
        <end position="64"/>
    </location>
</feature>